<dbReference type="InterPro" id="IPR029061">
    <property type="entry name" value="THDP-binding"/>
</dbReference>
<comment type="cofactor">
    <cofactor evidence="1">
        <name>Ca(2+)</name>
        <dbReference type="ChEBI" id="CHEBI:29108"/>
    </cofactor>
</comment>
<feature type="domain" description="Transketolase-like pyrimidine-binding" evidence="21">
    <location>
        <begin position="354"/>
        <end position="525"/>
    </location>
</feature>
<dbReference type="PANTHER" id="PTHR43522:SF2">
    <property type="entry name" value="TRANSKETOLASE 1-RELATED"/>
    <property type="match status" value="1"/>
</dbReference>
<dbReference type="EMBL" id="CP110232">
    <property type="protein sequence ID" value="WEG73073.1"/>
    <property type="molecule type" value="Genomic_DNA"/>
</dbReference>
<evidence type="ECO:0000256" key="3">
    <source>
        <dbReference type="ARBA" id="ARBA00001941"/>
    </source>
</evidence>
<evidence type="ECO:0000256" key="20">
    <source>
        <dbReference type="RuleBase" id="RU004996"/>
    </source>
</evidence>
<evidence type="ECO:0000256" key="4">
    <source>
        <dbReference type="ARBA" id="ARBA00002931"/>
    </source>
</evidence>
<dbReference type="InterPro" id="IPR005474">
    <property type="entry name" value="Transketolase_N"/>
</dbReference>
<evidence type="ECO:0000256" key="9">
    <source>
        <dbReference type="ARBA" id="ARBA00022723"/>
    </source>
</evidence>
<dbReference type="KEGG" id="vie:OL234_08900"/>
<dbReference type="Pfam" id="PF22613">
    <property type="entry name" value="Transketolase_C_1"/>
    <property type="match status" value="1"/>
</dbReference>
<evidence type="ECO:0000256" key="14">
    <source>
        <dbReference type="NCBIfam" id="TIGR00232"/>
    </source>
</evidence>
<dbReference type="SUPFAM" id="SSF52922">
    <property type="entry name" value="TK C-terminal domain-like"/>
    <property type="match status" value="1"/>
</dbReference>
<feature type="binding site" evidence="16">
    <location>
        <position position="461"/>
    </location>
    <ligand>
        <name>substrate</name>
    </ligand>
</feature>
<dbReference type="Pfam" id="PF02779">
    <property type="entry name" value="Transket_pyr"/>
    <property type="match status" value="1"/>
</dbReference>
<feature type="binding site" evidence="17">
    <location>
        <position position="264"/>
    </location>
    <ligand>
        <name>thiamine diphosphate</name>
        <dbReference type="ChEBI" id="CHEBI:58937"/>
    </ligand>
</feature>
<organism evidence="22 23">
    <name type="scientific">Vagococcus intermedius</name>
    <dbReference type="NCBI Taxonomy" id="2991418"/>
    <lineage>
        <taxon>Bacteria</taxon>
        <taxon>Bacillati</taxon>
        <taxon>Bacillota</taxon>
        <taxon>Bacilli</taxon>
        <taxon>Lactobacillales</taxon>
        <taxon>Enterococcaceae</taxon>
        <taxon>Vagococcus</taxon>
    </lineage>
</organism>
<evidence type="ECO:0000256" key="17">
    <source>
        <dbReference type="PIRSR" id="PIRSR605478-3"/>
    </source>
</evidence>
<dbReference type="RefSeq" id="WP_275468875.1">
    <property type="nucleotide sequence ID" value="NZ_CP110232.1"/>
</dbReference>
<feature type="binding site" evidence="17">
    <location>
        <begin position="117"/>
        <end position="119"/>
    </location>
    <ligand>
        <name>thiamine diphosphate</name>
        <dbReference type="ChEBI" id="CHEBI:58937"/>
    </ligand>
</feature>
<evidence type="ECO:0000256" key="6">
    <source>
        <dbReference type="ARBA" id="ARBA00011738"/>
    </source>
</evidence>
<dbReference type="GO" id="GO:0046872">
    <property type="term" value="F:metal ion binding"/>
    <property type="evidence" value="ECO:0007669"/>
    <property type="project" value="UniProtKB-KW"/>
</dbReference>
<evidence type="ECO:0000256" key="11">
    <source>
        <dbReference type="ARBA" id="ARBA00022842"/>
    </source>
</evidence>
<dbReference type="GO" id="GO:0005829">
    <property type="term" value="C:cytosol"/>
    <property type="evidence" value="ECO:0007669"/>
    <property type="project" value="TreeGrafter"/>
</dbReference>
<keyword evidence="11 18" id="KW-0460">Magnesium</keyword>
<dbReference type="CDD" id="cd02012">
    <property type="entry name" value="TPP_TK"/>
    <property type="match status" value="1"/>
</dbReference>
<dbReference type="SMART" id="SM00861">
    <property type="entry name" value="Transket_pyr"/>
    <property type="match status" value="1"/>
</dbReference>
<dbReference type="FunFam" id="3.40.50.970:FF:000004">
    <property type="entry name" value="Transketolase"/>
    <property type="match status" value="1"/>
</dbReference>
<evidence type="ECO:0000256" key="10">
    <source>
        <dbReference type="ARBA" id="ARBA00022837"/>
    </source>
</evidence>
<feature type="binding site" evidence="16">
    <location>
        <position position="469"/>
    </location>
    <ligand>
        <name>substrate</name>
    </ligand>
</feature>
<dbReference type="EC" id="2.2.1.1" evidence="7 14"/>
<feature type="binding site" evidence="16">
    <location>
        <position position="473"/>
    </location>
    <ligand>
        <name>substrate</name>
    </ligand>
</feature>
<protein>
    <recommendedName>
        <fullName evidence="7 14">Transketolase</fullName>
        <ecNumber evidence="7 14">2.2.1.1</ecNumber>
    </recommendedName>
</protein>
<name>A0AAF0CUC5_9ENTE</name>
<feature type="binding site" evidence="16">
    <location>
        <position position="357"/>
    </location>
    <ligand>
        <name>substrate</name>
    </ligand>
</feature>
<evidence type="ECO:0000256" key="2">
    <source>
        <dbReference type="ARBA" id="ARBA00001936"/>
    </source>
</evidence>
<dbReference type="InterPro" id="IPR020826">
    <property type="entry name" value="Transketolase_BS"/>
</dbReference>
<feature type="binding site" evidence="17">
    <location>
        <position position="159"/>
    </location>
    <ligand>
        <name>thiamine diphosphate</name>
        <dbReference type="ChEBI" id="CHEBI:58937"/>
    </ligand>
</feature>
<comment type="cofactor">
    <cofactor evidence="20">
        <name>Mg(2+)</name>
        <dbReference type="ChEBI" id="CHEBI:18420"/>
    </cofactor>
    <cofactor evidence="20">
        <name>Ca(2+)</name>
        <dbReference type="ChEBI" id="CHEBI:29108"/>
    </cofactor>
    <cofactor evidence="20">
        <name>Mn(2+)</name>
        <dbReference type="ChEBI" id="CHEBI:29035"/>
    </cofactor>
    <cofactor evidence="20">
        <name>Co(2+)</name>
        <dbReference type="ChEBI" id="CHEBI:48828"/>
    </cofactor>
    <text evidence="20">Binds 1 Mg(2+) ion per subunit. Can also utilize other divalent metal cations, such as Ca(2+), Mn(2+) and Co(2+).</text>
</comment>
<dbReference type="InterPro" id="IPR055152">
    <property type="entry name" value="Transketolase-like_C_2"/>
</dbReference>
<dbReference type="FunFam" id="3.40.50.970:FF:000045">
    <property type="entry name" value="Transketolase"/>
    <property type="match status" value="1"/>
</dbReference>
<dbReference type="InterPro" id="IPR005478">
    <property type="entry name" value="Transketolase_bac-like"/>
</dbReference>
<evidence type="ECO:0000256" key="19">
    <source>
        <dbReference type="PIRSR" id="PIRSR605478-5"/>
    </source>
</evidence>
<comment type="cofactor">
    <cofactor evidence="3">
        <name>Co(2+)</name>
        <dbReference type="ChEBI" id="CHEBI:48828"/>
    </cofactor>
</comment>
<evidence type="ECO:0000256" key="13">
    <source>
        <dbReference type="ARBA" id="ARBA00049473"/>
    </source>
</evidence>
<evidence type="ECO:0000256" key="1">
    <source>
        <dbReference type="ARBA" id="ARBA00001913"/>
    </source>
</evidence>
<dbReference type="Gene3D" id="3.40.50.970">
    <property type="match status" value="2"/>
</dbReference>
<dbReference type="Pfam" id="PF00456">
    <property type="entry name" value="Transketolase_N"/>
    <property type="match status" value="1"/>
</dbReference>
<dbReference type="PANTHER" id="PTHR43522">
    <property type="entry name" value="TRANSKETOLASE"/>
    <property type="match status" value="1"/>
</dbReference>
<keyword evidence="8 20" id="KW-0808">Transferase</keyword>
<dbReference type="Gene3D" id="3.40.50.920">
    <property type="match status" value="1"/>
</dbReference>
<dbReference type="GO" id="GO:0006098">
    <property type="term" value="P:pentose-phosphate shunt"/>
    <property type="evidence" value="ECO:0007669"/>
    <property type="project" value="TreeGrafter"/>
</dbReference>
<accession>A0AAF0CUC5</accession>
<feature type="binding site" evidence="16">
    <location>
        <position position="264"/>
    </location>
    <ligand>
        <name>substrate</name>
    </ligand>
</feature>
<reference evidence="22" key="1">
    <citation type="submission" date="2022-10" db="EMBL/GenBank/DDBJ databases">
        <title>Vagococcus sp. isolated from poultry meat.</title>
        <authorList>
            <person name="Johansson P."/>
            <person name="Bjorkroth J."/>
        </authorList>
    </citation>
    <scope>NUCLEOTIDE SEQUENCE</scope>
    <source>
        <strain evidence="22">STAA11</strain>
    </source>
</reference>
<dbReference type="InterPro" id="IPR005475">
    <property type="entry name" value="Transketolase-like_Pyr-bd"/>
</dbReference>
<feature type="binding site" evidence="16">
    <location>
        <position position="28"/>
    </location>
    <ligand>
        <name>substrate</name>
    </ligand>
</feature>
<evidence type="ECO:0000256" key="15">
    <source>
        <dbReference type="PIRSR" id="PIRSR605478-1"/>
    </source>
</evidence>
<feature type="binding site" evidence="16">
    <location>
        <position position="520"/>
    </location>
    <ligand>
        <name>substrate</name>
    </ligand>
</feature>
<dbReference type="PROSITE" id="PS00801">
    <property type="entry name" value="TRANSKETOLASE_1"/>
    <property type="match status" value="1"/>
</dbReference>
<comment type="catalytic activity">
    <reaction evidence="13 20">
        <text>D-sedoheptulose 7-phosphate + D-glyceraldehyde 3-phosphate = aldehydo-D-ribose 5-phosphate + D-xylulose 5-phosphate</text>
        <dbReference type="Rhea" id="RHEA:10508"/>
        <dbReference type="ChEBI" id="CHEBI:57483"/>
        <dbReference type="ChEBI" id="CHEBI:57737"/>
        <dbReference type="ChEBI" id="CHEBI:58273"/>
        <dbReference type="ChEBI" id="CHEBI:59776"/>
        <dbReference type="EC" id="2.2.1.1"/>
    </reaction>
</comment>
<feature type="active site" description="Proton donor" evidence="15">
    <location>
        <position position="411"/>
    </location>
</feature>
<feature type="binding site" evidence="17">
    <location>
        <position position="68"/>
    </location>
    <ligand>
        <name>thiamine diphosphate</name>
        <dbReference type="ChEBI" id="CHEBI:58937"/>
    </ligand>
</feature>
<comment type="function">
    <text evidence="4 20">Catalyzes the transfer of a two-carbon ketol group from a ketose donor to an aldose acceptor, via a covalent intermediate with the cofactor thiamine pyrophosphate.</text>
</comment>
<comment type="cofactor">
    <cofactor evidence="18">
        <name>Mg(2+)</name>
        <dbReference type="ChEBI" id="CHEBI:18420"/>
    </cofactor>
    <text evidence="18">Binds 1 Mg(2+) ion per subunit. Can also utilize other divalent metal cations, such as Ca(2+), Mn(2+) and Co(2+).</text>
</comment>
<evidence type="ECO:0000259" key="21">
    <source>
        <dbReference type="SMART" id="SM00861"/>
    </source>
</evidence>
<evidence type="ECO:0000313" key="23">
    <source>
        <dbReference type="Proteomes" id="UP001179647"/>
    </source>
</evidence>
<dbReference type="AlphaFoldDB" id="A0AAF0CUC5"/>
<proteinExistence type="inferred from homology"/>
<sequence>MTKPISQLTVDTIRTLCIDIIEKSKSGHPGMPLGSAPMAYTLWSDFLKFSPNHSEWLNRDRFVLAAGHGSSMLYTLLHLYGYPEMTLTELKNFRQLGSKTPGHPEFGHTKGVDATSGPLGQGIASAVGVAIAEAHMGATYNKPNFKLIDHYTYAICGDGDLMEGVSGEASSLAGHLKLDKLIVLYDSNDISLDGELNKSFSENVSQRYKSYGWQVIHVENGNGLLEINEALKKAKSDTERPTLIEVKTTIGFGSPNKQGTSSSHGSPLGAEESILTKESYGWPIEESFFIPDEVKKHTLKIGAKGDQEYNKWLSLLNDYKEEYPADYERLEKAVNFDYEPSLLNFSPIAEDTNEATRVSSSKLLNDIASQVPSLVGGSADLFCSNLTYQKNGGDFMPGKYGNKNIWFGVREFAMGAIANGMYLHGGVRPYISTFLVFSDYLKPAIRMAALMKLPVIYIFSHDSIAVGEDGPTHEPIEQLAGLRSMPNVNVIRPADAKEMQAAWQVALESKETPTALIVTRQNLAVLKNSQEYITTGVSKGAYIVSDSEAEGLLLASGSEVNLAIEAQQELAKQGIQVKVVSMPSWELFEKQSKDYQESILPKHLTKRVSIEMGTRFGWSEYVGTTGISLSIERYGESAPADELLSLFGFTVDKVTEAYHSL</sequence>
<gene>
    <name evidence="22" type="primary">tkt</name>
    <name evidence="22" type="ORF">OL234_08900</name>
</gene>
<comment type="subunit">
    <text evidence="6 20">Homodimer.</text>
</comment>
<evidence type="ECO:0000256" key="12">
    <source>
        <dbReference type="ARBA" id="ARBA00023052"/>
    </source>
</evidence>
<evidence type="ECO:0000256" key="8">
    <source>
        <dbReference type="ARBA" id="ARBA00022679"/>
    </source>
</evidence>
<evidence type="ECO:0000313" key="22">
    <source>
        <dbReference type="EMBL" id="WEG73073.1"/>
    </source>
</evidence>
<dbReference type="InterPro" id="IPR033247">
    <property type="entry name" value="Transketolase_fam"/>
</dbReference>
<evidence type="ECO:0000256" key="16">
    <source>
        <dbReference type="PIRSR" id="PIRSR605478-2"/>
    </source>
</evidence>
<evidence type="ECO:0000256" key="5">
    <source>
        <dbReference type="ARBA" id="ARBA00007131"/>
    </source>
</evidence>
<comment type="cofactor">
    <cofactor evidence="17">
        <name>thiamine diphosphate</name>
        <dbReference type="ChEBI" id="CHEBI:58937"/>
    </cofactor>
    <text evidence="17">Binds 1 thiamine pyrophosphate per subunit. During the reaction, the substrate forms a covalent intermediate with the cofactor.</text>
</comment>
<dbReference type="InterPro" id="IPR049557">
    <property type="entry name" value="Transketolase_CS"/>
</dbReference>
<dbReference type="NCBIfam" id="TIGR00232">
    <property type="entry name" value="tktlase_bact"/>
    <property type="match status" value="1"/>
</dbReference>
<dbReference type="InterPro" id="IPR009014">
    <property type="entry name" value="Transketo_C/PFOR_II"/>
</dbReference>
<keyword evidence="9 18" id="KW-0479">Metal-binding</keyword>
<evidence type="ECO:0000256" key="18">
    <source>
        <dbReference type="PIRSR" id="PIRSR605478-4"/>
    </source>
</evidence>
<feature type="binding site" evidence="17">
    <location>
        <position position="437"/>
    </location>
    <ligand>
        <name>thiamine diphosphate</name>
        <dbReference type="ChEBI" id="CHEBI:58937"/>
    </ligand>
</feature>
<comment type="cofactor">
    <cofactor evidence="2">
        <name>Mn(2+)</name>
        <dbReference type="ChEBI" id="CHEBI:29035"/>
    </cofactor>
</comment>
<keyword evidence="10 20" id="KW-0106">Calcium</keyword>
<feature type="site" description="Important for catalytic activity" evidence="19">
    <location>
        <position position="264"/>
    </location>
</feature>
<dbReference type="PROSITE" id="PS00802">
    <property type="entry name" value="TRANSKETOLASE_2"/>
    <property type="match status" value="1"/>
</dbReference>
<dbReference type="SUPFAM" id="SSF52518">
    <property type="entry name" value="Thiamin diphosphate-binding fold (THDP-binding)"/>
    <property type="match status" value="2"/>
</dbReference>
<feature type="binding site" evidence="18">
    <location>
        <position position="190"/>
    </location>
    <ligand>
        <name>Mg(2+)</name>
        <dbReference type="ChEBI" id="CHEBI:18420"/>
    </ligand>
</feature>
<feature type="site" description="Important for catalytic activity" evidence="19">
    <location>
        <position position="28"/>
    </location>
</feature>
<keyword evidence="23" id="KW-1185">Reference proteome</keyword>
<keyword evidence="12 17" id="KW-0786">Thiamine pyrophosphate</keyword>
<dbReference type="CDD" id="cd07033">
    <property type="entry name" value="TPP_PYR_DXS_TK_like"/>
    <property type="match status" value="1"/>
</dbReference>
<evidence type="ECO:0000256" key="7">
    <source>
        <dbReference type="ARBA" id="ARBA00013152"/>
    </source>
</evidence>
<comment type="similarity">
    <text evidence="5 20">Belongs to the transketolase family.</text>
</comment>
<dbReference type="Proteomes" id="UP001179647">
    <property type="component" value="Chromosome"/>
</dbReference>
<feature type="binding site" evidence="17">
    <location>
        <position position="188"/>
    </location>
    <ligand>
        <name>thiamine diphosphate</name>
        <dbReference type="ChEBI" id="CHEBI:58937"/>
    </ligand>
</feature>
<feature type="binding site" evidence="18">
    <location>
        <position position="188"/>
    </location>
    <ligand>
        <name>Mg(2+)</name>
        <dbReference type="ChEBI" id="CHEBI:18420"/>
    </ligand>
</feature>
<dbReference type="GO" id="GO:0004802">
    <property type="term" value="F:transketolase activity"/>
    <property type="evidence" value="ECO:0007669"/>
    <property type="project" value="UniProtKB-UniRule"/>
</dbReference>
<dbReference type="FunFam" id="3.40.50.920:FF:000003">
    <property type="entry name" value="Transketolase"/>
    <property type="match status" value="1"/>
</dbReference>
<feature type="binding site" evidence="18">
    <location>
        <position position="158"/>
    </location>
    <ligand>
        <name>Mg(2+)</name>
        <dbReference type="ChEBI" id="CHEBI:18420"/>
    </ligand>
</feature>
<feature type="binding site" evidence="16">
    <location>
        <position position="384"/>
    </location>
    <ligand>
        <name>substrate</name>
    </ligand>
</feature>